<dbReference type="OrthoDB" id="7584044at2"/>
<dbReference type="SUPFAM" id="SSF46785">
    <property type="entry name" value="Winged helix' DNA-binding domain"/>
    <property type="match status" value="1"/>
</dbReference>
<dbReference type="PANTHER" id="PTHR24567:SF28">
    <property type="entry name" value="LISTERIOLYSIN REGULATORY PROTEIN"/>
    <property type="match status" value="1"/>
</dbReference>
<keyword evidence="1" id="KW-0805">Transcription regulation</keyword>
<dbReference type="PROSITE" id="PS00042">
    <property type="entry name" value="HTH_CRP_1"/>
    <property type="match status" value="1"/>
</dbReference>
<accession>A0A1D8UU51</accession>
<organism evidence="4 5">
    <name type="scientific">Kozakia baliensis</name>
    <dbReference type="NCBI Taxonomy" id="153496"/>
    <lineage>
        <taxon>Bacteria</taxon>
        <taxon>Pseudomonadati</taxon>
        <taxon>Pseudomonadota</taxon>
        <taxon>Alphaproteobacteria</taxon>
        <taxon>Acetobacterales</taxon>
        <taxon>Acetobacteraceae</taxon>
        <taxon>Kozakia</taxon>
    </lineage>
</organism>
<keyword evidence="2" id="KW-0238">DNA-binding</keyword>
<dbReference type="KEGG" id="kba:A0U89_08465"/>
<evidence type="ECO:0000313" key="4">
    <source>
        <dbReference type="EMBL" id="AOX17169.1"/>
    </source>
</evidence>
<dbReference type="PRINTS" id="PR00034">
    <property type="entry name" value="HTHCRP"/>
</dbReference>
<dbReference type="InterPro" id="IPR036388">
    <property type="entry name" value="WH-like_DNA-bd_sf"/>
</dbReference>
<dbReference type="InterPro" id="IPR000595">
    <property type="entry name" value="cNMP-bd_dom"/>
</dbReference>
<evidence type="ECO:0000313" key="5">
    <source>
        <dbReference type="Proteomes" id="UP000179145"/>
    </source>
</evidence>
<dbReference type="STRING" id="153496.A0U89_08465"/>
<dbReference type="Pfam" id="PF00027">
    <property type="entry name" value="cNMP_binding"/>
    <property type="match status" value="1"/>
</dbReference>
<dbReference type="SUPFAM" id="SSF51206">
    <property type="entry name" value="cAMP-binding domain-like"/>
    <property type="match status" value="1"/>
</dbReference>
<dbReference type="InterPro" id="IPR050397">
    <property type="entry name" value="Env_Response_Regulators"/>
</dbReference>
<proteinExistence type="predicted"/>
<gene>
    <name evidence="4" type="ORF">A0U89_08465</name>
</gene>
<name>A0A1D8UU51_9PROT</name>
<dbReference type="SMART" id="SM00100">
    <property type="entry name" value="cNMP"/>
    <property type="match status" value="1"/>
</dbReference>
<dbReference type="Gene3D" id="2.60.120.10">
    <property type="entry name" value="Jelly Rolls"/>
    <property type="match status" value="1"/>
</dbReference>
<dbReference type="EMBL" id="CP014674">
    <property type="protein sequence ID" value="AOX17169.1"/>
    <property type="molecule type" value="Genomic_DNA"/>
</dbReference>
<dbReference type="Pfam" id="PF13545">
    <property type="entry name" value="HTH_Crp_2"/>
    <property type="match status" value="1"/>
</dbReference>
<keyword evidence="3" id="KW-0804">Transcription</keyword>
<dbReference type="GO" id="GO:0005829">
    <property type="term" value="C:cytosol"/>
    <property type="evidence" value="ECO:0007669"/>
    <property type="project" value="TreeGrafter"/>
</dbReference>
<dbReference type="AlphaFoldDB" id="A0A1D8UU51"/>
<dbReference type="InterPro" id="IPR036390">
    <property type="entry name" value="WH_DNA-bd_sf"/>
</dbReference>
<dbReference type="InterPro" id="IPR012318">
    <property type="entry name" value="HTH_CRP"/>
</dbReference>
<evidence type="ECO:0000256" key="1">
    <source>
        <dbReference type="ARBA" id="ARBA00023015"/>
    </source>
</evidence>
<dbReference type="PANTHER" id="PTHR24567">
    <property type="entry name" value="CRP FAMILY TRANSCRIPTIONAL REGULATORY PROTEIN"/>
    <property type="match status" value="1"/>
</dbReference>
<dbReference type="CDD" id="cd00092">
    <property type="entry name" value="HTH_CRP"/>
    <property type="match status" value="1"/>
</dbReference>
<reference evidence="4 5" key="1">
    <citation type="journal article" date="2016" name="Microb. Cell Fact.">
        <title>Dissection of exopolysaccharide biosynthesis in Kozakia baliensis.</title>
        <authorList>
            <person name="Brandt J.U."/>
            <person name="Jakob F."/>
            <person name="Behr J."/>
            <person name="Geissler A.J."/>
            <person name="Vogel R.F."/>
        </authorList>
    </citation>
    <scope>NUCLEOTIDE SEQUENCE [LARGE SCALE GENOMIC DNA]</scope>
    <source>
        <strain evidence="4 5">DSM 14400</strain>
    </source>
</reference>
<protein>
    <submittedName>
        <fullName evidence="4">Uncharacterized protein</fullName>
    </submittedName>
</protein>
<evidence type="ECO:0000256" key="3">
    <source>
        <dbReference type="ARBA" id="ARBA00023163"/>
    </source>
</evidence>
<dbReference type="PROSITE" id="PS50042">
    <property type="entry name" value="CNMP_BINDING_3"/>
    <property type="match status" value="1"/>
</dbReference>
<dbReference type="CDD" id="cd00038">
    <property type="entry name" value="CAP_ED"/>
    <property type="match status" value="1"/>
</dbReference>
<dbReference type="GO" id="GO:0003700">
    <property type="term" value="F:DNA-binding transcription factor activity"/>
    <property type="evidence" value="ECO:0007669"/>
    <property type="project" value="InterPro"/>
</dbReference>
<dbReference type="SMART" id="SM00419">
    <property type="entry name" value="HTH_CRP"/>
    <property type="match status" value="1"/>
</dbReference>
<sequence length="249" mass="28086">MALSSSPRVIDPGIFQIRVVDSWLEAMPHDGKNLLLSDKDRQTLCDLASPVDIREANRSLYRQGDTATDVFLLVDGLVRTSRIVANGNRQIIAFHWPGDFFGLSEHNLYVSDADSVSPSFLCRFSLQALEKAFAEHPALQSLFLVKALNDLREAQHQIVNVSQSDLPSRLAFFLLECAEHPECYDAEQHIVTLPMSRLDLADYLGAAQESVSRALTVLEKRQLIRRLSTQRLWLDTVHLPPFCTLDRES</sequence>
<dbReference type="GO" id="GO:0003677">
    <property type="term" value="F:DNA binding"/>
    <property type="evidence" value="ECO:0007669"/>
    <property type="project" value="UniProtKB-KW"/>
</dbReference>
<dbReference type="InterPro" id="IPR014710">
    <property type="entry name" value="RmlC-like_jellyroll"/>
</dbReference>
<dbReference type="InterPro" id="IPR018490">
    <property type="entry name" value="cNMP-bd_dom_sf"/>
</dbReference>
<dbReference type="RefSeq" id="WP_158513569.1">
    <property type="nucleotide sequence ID" value="NZ_BJVW01000006.1"/>
</dbReference>
<dbReference type="Proteomes" id="UP000179145">
    <property type="component" value="Chromosome"/>
</dbReference>
<keyword evidence="5" id="KW-1185">Reference proteome</keyword>
<dbReference type="Gene3D" id="1.10.10.10">
    <property type="entry name" value="Winged helix-like DNA-binding domain superfamily/Winged helix DNA-binding domain"/>
    <property type="match status" value="1"/>
</dbReference>
<dbReference type="InterPro" id="IPR018335">
    <property type="entry name" value="Tscrpt_reg_HTH_Crp-type_CS"/>
</dbReference>
<dbReference type="PROSITE" id="PS51063">
    <property type="entry name" value="HTH_CRP_2"/>
    <property type="match status" value="1"/>
</dbReference>
<evidence type="ECO:0000256" key="2">
    <source>
        <dbReference type="ARBA" id="ARBA00023125"/>
    </source>
</evidence>